<feature type="compositionally biased region" description="Low complexity" evidence="1">
    <location>
        <begin position="332"/>
        <end position="341"/>
    </location>
</feature>
<sequence length="404" mass="41760">MTSVECPTWRAAWAERENERRRHTYRTAIGTWRRRGEHLTRLRIEAAGFLGCTQPRTGLPVDLDDDELVFRILPVADLVEAEARHVPGLPAPGPLTCAETVSDTVPPGLRVIDTGMAVVTSHRVAFASREHRREWRYAELTDAAHHPDVPVTLLPDHGTLGGLRVPANAVVNFRFYLALAIAAAAGDRADVVAEIDALLAGHRRERPTPPPPAEPDEAPLIAVRPDRRALAAAAVATVVVATLGPAVGPPQAGPAPRTASAVVAVGPPRAVGPVTFQMGTTNLPTPAAPTRVTGAAPAGPSNPAQPVRPVAPSRTLAPPAAPPTAAAPPAAPATAPVASTVPAPPTAPAPSASVPPTPPTPSPSPTATGVATTTPPPLDLTLLTACLDPLLPLVDRLLCPPAES</sequence>
<evidence type="ECO:0000256" key="1">
    <source>
        <dbReference type="SAM" id="MobiDB-lite"/>
    </source>
</evidence>
<dbReference type="AlphaFoldDB" id="A0AAJ6HW40"/>
<organism evidence="2 3">
    <name type="scientific">Micromonospora profundi</name>
    <dbReference type="NCBI Taxonomy" id="1420889"/>
    <lineage>
        <taxon>Bacteria</taxon>
        <taxon>Bacillati</taxon>
        <taxon>Actinomycetota</taxon>
        <taxon>Actinomycetes</taxon>
        <taxon>Micromonosporales</taxon>
        <taxon>Micromonosporaceae</taxon>
        <taxon>Micromonospora</taxon>
    </lineage>
</organism>
<protein>
    <submittedName>
        <fullName evidence="2">Uncharacterized protein</fullName>
    </submittedName>
</protein>
<dbReference type="Proteomes" id="UP001235874">
    <property type="component" value="Chromosome"/>
</dbReference>
<feature type="compositionally biased region" description="Pro residues" evidence="1">
    <location>
        <begin position="319"/>
        <end position="331"/>
    </location>
</feature>
<dbReference type="KEGG" id="mprn:Q3V37_01750"/>
<gene>
    <name evidence="2" type="ORF">Q3V37_01750</name>
</gene>
<feature type="compositionally biased region" description="Low complexity" evidence="1">
    <location>
        <begin position="365"/>
        <end position="375"/>
    </location>
</feature>
<feature type="region of interest" description="Disordered" evidence="1">
    <location>
        <begin position="275"/>
        <end position="375"/>
    </location>
</feature>
<accession>A0AAJ6HW40</accession>
<keyword evidence="3" id="KW-1185">Reference proteome</keyword>
<name>A0AAJ6HW40_9ACTN</name>
<dbReference type="EMBL" id="CP130472">
    <property type="protein sequence ID" value="WLS46038.1"/>
    <property type="molecule type" value="Genomic_DNA"/>
</dbReference>
<proteinExistence type="predicted"/>
<reference evidence="2 3" key="1">
    <citation type="submission" date="2023-07" db="EMBL/GenBank/DDBJ databases">
        <title>Micromonospora profundi TRM 95458 converts glycerol to a new osmotic compound.</title>
        <authorList>
            <person name="Lu D."/>
        </authorList>
    </citation>
    <scope>NUCLEOTIDE SEQUENCE [LARGE SCALE GENOMIC DNA]</scope>
    <source>
        <strain evidence="2 3">TRM95458</strain>
    </source>
</reference>
<evidence type="ECO:0000313" key="3">
    <source>
        <dbReference type="Proteomes" id="UP001235874"/>
    </source>
</evidence>
<feature type="compositionally biased region" description="Pro residues" evidence="1">
    <location>
        <begin position="342"/>
        <end position="364"/>
    </location>
</feature>
<dbReference type="RefSeq" id="WP_306272684.1">
    <property type="nucleotide sequence ID" value="NZ_CP130472.1"/>
</dbReference>
<evidence type="ECO:0000313" key="2">
    <source>
        <dbReference type="EMBL" id="WLS46038.1"/>
    </source>
</evidence>